<dbReference type="EMBL" id="JAQJAN010000024">
    <property type="protein sequence ID" value="KAJ5701000.1"/>
    <property type="molecule type" value="Genomic_DNA"/>
</dbReference>
<comment type="caution">
    <text evidence="1">The sequence shown here is derived from an EMBL/GenBank/DDBJ whole genome shotgun (WGS) entry which is preliminary data.</text>
</comment>
<reference evidence="1" key="1">
    <citation type="journal article" date="2023" name="IMA Fungus">
        <title>Comparative genomic study of the Penicillium genus elucidates a diverse pangenome and 15 lateral gene transfer events.</title>
        <authorList>
            <person name="Petersen C."/>
            <person name="Sorensen T."/>
            <person name="Nielsen M.R."/>
            <person name="Sondergaard T.E."/>
            <person name="Sorensen J.L."/>
            <person name="Fitzpatrick D.A."/>
            <person name="Frisvad J.C."/>
            <person name="Nielsen K.L."/>
        </authorList>
    </citation>
    <scope>NUCLEOTIDE SEQUENCE</scope>
    <source>
        <strain evidence="1">IBT 17514</strain>
    </source>
</reference>
<dbReference type="Proteomes" id="UP001215712">
    <property type="component" value="Unassembled WGS sequence"/>
</dbReference>
<dbReference type="Pfam" id="PF10257">
    <property type="entry name" value="RAI16-like"/>
    <property type="match status" value="1"/>
</dbReference>
<keyword evidence="2" id="KW-1185">Reference proteome</keyword>
<sequence length="82" mass="9258">MNELLTALSLCFPSTDEETPRIVALSDHADEITALKPALGEAMDAFMSYLLFWQDTIDHCKSAEVNDTLLDHFQVLFLEQLL</sequence>
<evidence type="ECO:0000313" key="2">
    <source>
        <dbReference type="Proteomes" id="UP001215712"/>
    </source>
</evidence>
<reference evidence="1" key="2">
    <citation type="submission" date="2023-01" db="EMBL/GenBank/DDBJ databases">
        <authorList>
            <person name="Petersen C."/>
        </authorList>
    </citation>
    <scope>NUCLEOTIDE SEQUENCE</scope>
    <source>
        <strain evidence="1">IBT 17514</strain>
    </source>
</reference>
<evidence type="ECO:0000313" key="1">
    <source>
        <dbReference type="EMBL" id="KAJ5701000.1"/>
    </source>
</evidence>
<accession>A0AAD6HA66</accession>
<dbReference type="InterPro" id="IPR019384">
    <property type="entry name" value="FHIP"/>
</dbReference>
<gene>
    <name evidence="1" type="ORF">N7493_012046</name>
</gene>
<dbReference type="AlphaFoldDB" id="A0AAD6HA66"/>
<name>A0AAD6HA66_9EURO</name>
<proteinExistence type="predicted"/>
<organism evidence="1 2">
    <name type="scientific">Penicillium malachiteum</name>
    <dbReference type="NCBI Taxonomy" id="1324776"/>
    <lineage>
        <taxon>Eukaryota</taxon>
        <taxon>Fungi</taxon>
        <taxon>Dikarya</taxon>
        <taxon>Ascomycota</taxon>
        <taxon>Pezizomycotina</taxon>
        <taxon>Eurotiomycetes</taxon>
        <taxon>Eurotiomycetidae</taxon>
        <taxon>Eurotiales</taxon>
        <taxon>Aspergillaceae</taxon>
        <taxon>Penicillium</taxon>
    </lineage>
</organism>
<protein>
    <submittedName>
        <fullName evidence="1">Uncharacterized protein</fullName>
    </submittedName>
</protein>